<evidence type="ECO:0000256" key="5">
    <source>
        <dbReference type="ARBA" id="ARBA00049117"/>
    </source>
</evidence>
<evidence type="ECO:0000313" key="7">
    <source>
        <dbReference type="EMBL" id="KIZ00796.1"/>
    </source>
</evidence>
<dbReference type="InterPro" id="IPR036627">
    <property type="entry name" value="CobW-likC_sf"/>
</dbReference>
<reference evidence="7 8" key="1">
    <citation type="journal article" date="2013" name="BMC Genomics">
        <title>Reconstruction of the lipid metabolism for the microalga Monoraphidium neglectum from its genome sequence reveals characteristics suitable for biofuel production.</title>
        <authorList>
            <person name="Bogen C."/>
            <person name="Al-Dilaimi A."/>
            <person name="Albersmeier A."/>
            <person name="Wichmann J."/>
            <person name="Grundmann M."/>
            <person name="Rupp O."/>
            <person name="Lauersen K.J."/>
            <person name="Blifernez-Klassen O."/>
            <person name="Kalinowski J."/>
            <person name="Goesmann A."/>
            <person name="Mussgnug J.H."/>
            <person name="Kruse O."/>
        </authorList>
    </citation>
    <scope>NUCLEOTIDE SEQUENCE [LARGE SCALE GENOMIC DNA]</scope>
    <source>
        <strain evidence="7 8">SAG 48.87</strain>
    </source>
</reference>
<dbReference type="AlphaFoldDB" id="A0A0D2N403"/>
<protein>
    <submittedName>
        <fullName evidence="7">COBW domain-containing protein 1</fullName>
    </submittedName>
</protein>
<evidence type="ECO:0000256" key="1">
    <source>
        <dbReference type="ARBA" id="ARBA00022741"/>
    </source>
</evidence>
<accession>A0A0D2N403</accession>
<dbReference type="STRING" id="145388.A0A0D2N403"/>
<dbReference type="GO" id="GO:0005737">
    <property type="term" value="C:cytoplasm"/>
    <property type="evidence" value="ECO:0007669"/>
    <property type="project" value="TreeGrafter"/>
</dbReference>
<dbReference type="InterPro" id="IPR051316">
    <property type="entry name" value="Zinc-reg_GTPase_activator"/>
</dbReference>
<dbReference type="Pfam" id="PF07683">
    <property type="entry name" value="CobW_C"/>
    <property type="match status" value="1"/>
</dbReference>
<dbReference type="EMBL" id="KK101463">
    <property type="protein sequence ID" value="KIZ00796.1"/>
    <property type="molecule type" value="Genomic_DNA"/>
</dbReference>
<gene>
    <name evidence="7" type="ORF">MNEG_7164</name>
</gene>
<sequence length="184" mass="20388">MSLEQIAFADRIILNKLDLVSADQKEAVIKRIKAINKPVQILEAIQARVDLDQLLGIGAFSLDRVLAVEPDFLEDKEHEHDSSITSVGITCEGACDPDKLNAWLRRLLTEKGADLFRSKGVLAMAGSDDRHVFQGVHMLLQMTSSAYDDVAPWAPGEKRVNKLVFIGRNLDRTDLTSSFKACLV</sequence>
<dbReference type="InterPro" id="IPR011629">
    <property type="entry name" value="CobW-like_C"/>
</dbReference>
<evidence type="ECO:0000256" key="4">
    <source>
        <dbReference type="ARBA" id="ARBA00034320"/>
    </source>
</evidence>
<keyword evidence="3" id="KW-0143">Chaperone</keyword>
<comment type="similarity">
    <text evidence="4">Belongs to the SIMIBI class G3E GTPase family. ZNG1 subfamily.</text>
</comment>
<dbReference type="GeneID" id="25740040"/>
<keyword evidence="1" id="KW-0547">Nucleotide-binding</keyword>
<dbReference type="Pfam" id="PF02492">
    <property type="entry name" value="cobW"/>
    <property type="match status" value="1"/>
</dbReference>
<dbReference type="RefSeq" id="XP_013899815.1">
    <property type="nucleotide sequence ID" value="XM_014044361.1"/>
</dbReference>
<evidence type="ECO:0000259" key="6">
    <source>
        <dbReference type="SMART" id="SM00833"/>
    </source>
</evidence>
<organism evidence="7 8">
    <name type="scientific">Monoraphidium neglectum</name>
    <dbReference type="NCBI Taxonomy" id="145388"/>
    <lineage>
        <taxon>Eukaryota</taxon>
        <taxon>Viridiplantae</taxon>
        <taxon>Chlorophyta</taxon>
        <taxon>core chlorophytes</taxon>
        <taxon>Chlorophyceae</taxon>
        <taxon>CS clade</taxon>
        <taxon>Sphaeropleales</taxon>
        <taxon>Selenastraceae</taxon>
        <taxon>Monoraphidium</taxon>
    </lineage>
</organism>
<dbReference type="GO" id="GO:0000166">
    <property type="term" value="F:nucleotide binding"/>
    <property type="evidence" value="ECO:0007669"/>
    <property type="project" value="UniProtKB-KW"/>
</dbReference>
<dbReference type="Gene3D" id="3.40.50.300">
    <property type="entry name" value="P-loop containing nucleotide triphosphate hydrolases"/>
    <property type="match status" value="1"/>
</dbReference>
<dbReference type="PANTHER" id="PTHR13748:SF70">
    <property type="entry name" value="COBW_HYPB_UREG NUCLEOTIDE-BINDING DOMAIN-CONTAINING PROTEIN"/>
    <property type="match status" value="1"/>
</dbReference>
<dbReference type="SUPFAM" id="SSF90002">
    <property type="entry name" value="Hypothetical protein YjiA, C-terminal domain"/>
    <property type="match status" value="1"/>
</dbReference>
<dbReference type="KEGG" id="mng:MNEG_7164"/>
<comment type="catalytic activity">
    <reaction evidence="5">
        <text>GTP + H2O = GDP + phosphate + H(+)</text>
        <dbReference type="Rhea" id="RHEA:19669"/>
        <dbReference type="ChEBI" id="CHEBI:15377"/>
        <dbReference type="ChEBI" id="CHEBI:15378"/>
        <dbReference type="ChEBI" id="CHEBI:37565"/>
        <dbReference type="ChEBI" id="CHEBI:43474"/>
        <dbReference type="ChEBI" id="CHEBI:58189"/>
    </reaction>
    <physiologicalReaction direction="left-to-right" evidence="5">
        <dbReference type="Rhea" id="RHEA:19670"/>
    </physiologicalReaction>
</comment>
<dbReference type="PANTHER" id="PTHR13748">
    <property type="entry name" value="COBW-RELATED"/>
    <property type="match status" value="1"/>
</dbReference>
<dbReference type="Gene3D" id="3.30.1220.10">
    <property type="entry name" value="CobW-like, C-terminal domain"/>
    <property type="match status" value="1"/>
</dbReference>
<dbReference type="OrthoDB" id="258627at2759"/>
<evidence type="ECO:0000256" key="2">
    <source>
        <dbReference type="ARBA" id="ARBA00022801"/>
    </source>
</evidence>
<name>A0A0D2N403_9CHLO</name>
<evidence type="ECO:0000256" key="3">
    <source>
        <dbReference type="ARBA" id="ARBA00023186"/>
    </source>
</evidence>
<keyword evidence="8" id="KW-1185">Reference proteome</keyword>
<dbReference type="SMART" id="SM00833">
    <property type="entry name" value="CobW_C"/>
    <property type="match status" value="1"/>
</dbReference>
<proteinExistence type="inferred from homology"/>
<dbReference type="InterPro" id="IPR003495">
    <property type="entry name" value="CobW/HypB/UreG_nucleotide-bd"/>
</dbReference>
<dbReference type="InterPro" id="IPR027417">
    <property type="entry name" value="P-loop_NTPase"/>
</dbReference>
<feature type="domain" description="CobW C-terminal" evidence="6">
    <location>
        <begin position="84"/>
        <end position="183"/>
    </location>
</feature>
<dbReference type="Proteomes" id="UP000054498">
    <property type="component" value="Unassembled WGS sequence"/>
</dbReference>
<keyword evidence="2" id="KW-0378">Hydrolase</keyword>
<dbReference type="GO" id="GO:0016787">
    <property type="term" value="F:hydrolase activity"/>
    <property type="evidence" value="ECO:0007669"/>
    <property type="project" value="UniProtKB-KW"/>
</dbReference>
<evidence type="ECO:0000313" key="8">
    <source>
        <dbReference type="Proteomes" id="UP000054498"/>
    </source>
</evidence>